<dbReference type="Proteomes" id="UP000828251">
    <property type="component" value="Unassembled WGS sequence"/>
</dbReference>
<proteinExistence type="predicted"/>
<reference evidence="1 2" key="1">
    <citation type="journal article" date="2021" name="Plant Biotechnol. J.">
        <title>Multi-omics assisted identification of the key and species-specific regulatory components of drought-tolerant mechanisms in Gossypium stocksii.</title>
        <authorList>
            <person name="Yu D."/>
            <person name="Ke L."/>
            <person name="Zhang D."/>
            <person name="Wu Y."/>
            <person name="Sun Y."/>
            <person name="Mei J."/>
            <person name="Sun J."/>
            <person name="Sun Y."/>
        </authorList>
    </citation>
    <scope>NUCLEOTIDE SEQUENCE [LARGE SCALE GENOMIC DNA]</scope>
    <source>
        <strain evidence="2">cv. E1</strain>
        <tissue evidence="1">Leaf</tissue>
    </source>
</reference>
<evidence type="ECO:0000313" key="2">
    <source>
        <dbReference type="Proteomes" id="UP000828251"/>
    </source>
</evidence>
<dbReference type="AlphaFoldDB" id="A0A9D3VV44"/>
<dbReference type="OrthoDB" id="10478383at2759"/>
<keyword evidence="2" id="KW-1185">Reference proteome</keyword>
<evidence type="ECO:0000313" key="1">
    <source>
        <dbReference type="EMBL" id="KAH1097602.1"/>
    </source>
</evidence>
<sequence>MAVKVLGLSGFPMKCFFLVAIDVGKAIGEVVGIDWRDRDGSWIDYIRIKVKIDILRPFQRVVHLVGSDGTETVCAIKMAGCLAVSLEGRKGGLAILWKDSVDVKLRATMDELRDVLEELTLMDIKTDKGWFTWVNNRQKPREDIKDVRLFFKFDVCWVKESVAKDIIKKAWARSGTNIIEKIEKVREELGSWQHDWYIKMINRICRLVTRIDKLIDGIYEESNAKRLKAALLKLGTFMSKRRVIGCKDCVFDGSKKGIEMPAFFIFW</sequence>
<dbReference type="EMBL" id="JAIQCV010000005">
    <property type="protein sequence ID" value="KAH1097602.1"/>
    <property type="molecule type" value="Genomic_DNA"/>
</dbReference>
<accession>A0A9D3VV44</accession>
<name>A0A9D3VV44_9ROSI</name>
<comment type="caution">
    <text evidence="1">The sequence shown here is derived from an EMBL/GenBank/DDBJ whole genome shotgun (WGS) entry which is preliminary data.</text>
</comment>
<protein>
    <submittedName>
        <fullName evidence="1">Uncharacterized protein</fullName>
    </submittedName>
</protein>
<gene>
    <name evidence="1" type="ORF">J1N35_014523</name>
</gene>
<organism evidence="1 2">
    <name type="scientific">Gossypium stocksii</name>
    <dbReference type="NCBI Taxonomy" id="47602"/>
    <lineage>
        <taxon>Eukaryota</taxon>
        <taxon>Viridiplantae</taxon>
        <taxon>Streptophyta</taxon>
        <taxon>Embryophyta</taxon>
        <taxon>Tracheophyta</taxon>
        <taxon>Spermatophyta</taxon>
        <taxon>Magnoliopsida</taxon>
        <taxon>eudicotyledons</taxon>
        <taxon>Gunneridae</taxon>
        <taxon>Pentapetalae</taxon>
        <taxon>rosids</taxon>
        <taxon>malvids</taxon>
        <taxon>Malvales</taxon>
        <taxon>Malvaceae</taxon>
        <taxon>Malvoideae</taxon>
        <taxon>Gossypium</taxon>
    </lineage>
</organism>